<dbReference type="EMBL" id="GBXM01056119">
    <property type="protein sequence ID" value="JAH52458.1"/>
    <property type="molecule type" value="Transcribed_RNA"/>
</dbReference>
<evidence type="ECO:0000256" key="1">
    <source>
        <dbReference type="SAM" id="MobiDB-lite"/>
    </source>
</evidence>
<feature type="region of interest" description="Disordered" evidence="1">
    <location>
        <begin position="1"/>
        <end position="29"/>
    </location>
</feature>
<evidence type="ECO:0000313" key="2">
    <source>
        <dbReference type="EMBL" id="JAH52458.1"/>
    </source>
</evidence>
<protein>
    <submittedName>
        <fullName evidence="2">Uncharacterized protein</fullName>
    </submittedName>
</protein>
<accession>A0A0E9TIB6</accession>
<organism evidence="2">
    <name type="scientific">Anguilla anguilla</name>
    <name type="common">European freshwater eel</name>
    <name type="synonym">Muraena anguilla</name>
    <dbReference type="NCBI Taxonomy" id="7936"/>
    <lineage>
        <taxon>Eukaryota</taxon>
        <taxon>Metazoa</taxon>
        <taxon>Chordata</taxon>
        <taxon>Craniata</taxon>
        <taxon>Vertebrata</taxon>
        <taxon>Euteleostomi</taxon>
        <taxon>Actinopterygii</taxon>
        <taxon>Neopterygii</taxon>
        <taxon>Teleostei</taxon>
        <taxon>Anguilliformes</taxon>
        <taxon>Anguillidae</taxon>
        <taxon>Anguilla</taxon>
    </lineage>
</organism>
<dbReference type="AlphaFoldDB" id="A0A0E9TIB6"/>
<reference evidence="2" key="2">
    <citation type="journal article" date="2015" name="Fish Shellfish Immunol.">
        <title>Early steps in the European eel (Anguilla anguilla)-Vibrio vulnificus interaction in the gills: Role of the RtxA13 toxin.</title>
        <authorList>
            <person name="Callol A."/>
            <person name="Pajuelo D."/>
            <person name="Ebbesson L."/>
            <person name="Teles M."/>
            <person name="MacKenzie S."/>
            <person name="Amaro C."/>
        </authorList>
    </citation>
    <scope>NUCLEOTIDE SEQUENCE</scope>
</reference>
<name>A0A0E9TIB6_ANGAN</name>
<proteinExistence type="predicted"/>
<reference evidence="2" key="1">
    <citation type="submission" date="2014-11" db="EMBL/GenBank/DDBJ databases">
        <authorList>
            <person name="Amaro Gonzalez C."/>
        </authorList>
    </citation>
    <scope>NUCLEOTIDE SEQUENCE</scope>
</reference>
<sequence length="82" mass="9110">MNLRTGAMKTDKSSEKKDDDTSDPFAPSLLKTWGCSPGADVSVSIFKPSMWAMEMTVAATYQGKPMKGQMTMRTATQNRSRW</sequence>
<feature type="compositionally biased region" description="Basic and acidic residues" evidence="1">
    <location>
        <begin position="9"/>
        <end position="19"/>
    </location>
</feature>